<dbReference type="InterPro" id="IPR009057">
    <property type="entry name" value="Homeodomain-like_sf"/>
</dbReference>
<dbReference type="SUPFAM" id="SSF46689">
    <property type="entry name" value="Homeodomain-like"/>
    <property type="match status" value="2"/>
</dbReference>
<evidence type="ECO:0000256" key="2">
    <source>
        <dbReference type="ARBA" id="ARBA00023125"/>
    </source>
</evidence>
<sequence>MDIESNNACAKTGYLNSNIHFFHLIDLEPKEFNFHYHDFHKVLIFISGNVSYQVEGKTYHLKPYDIVLVNAGEIHRPIIHDETPYERIIIYLSSKFFEDYKNEDYDLFHCFSKALELRSSLIRIKDISKTRLYTSILELGKSFQSTEYAHQLYQQVVFTEFLIWINRAVIDEDIIYLNATIANKTVLDIMNYIIVHLSDDISIDSISSYFFLNRSYLMHLFKAETGYTIGNYISEKRLFISKRLIQNGISITEACFQSGFKNYTTFYRAFIRKFDMPPKDIRTII</sequence>
<dbReference type="InterPro" id="IPR018062">
    <property type="entry name" value="HTH_AraC-typ_CS"/>
</dbReference>
<feature type="domain" description="HTH araC/xylS-type" evidence="4">
    <location>
        <begin position="187"/>
        <end position="284"/>
    </location>
</feature>
<evidence type="ECO:0000256" key="3">
    <source>
        <dbReference type="ARBA" id="ARBA00023163"/>
    </source>
</evidence>
<dbReference type="PANTHER" id="PTHR43280:SF34">
    <property type="entry name" value="ARAC-FAMILY TRANSCRIPTIONAL REGULATOR"/>
    <property type="match status" value="1"/>
</dbReference>
<dbReference type="Proteomes" id="UP000199701">
    <property type="component" value="Unassembled WGS sequence"/>
</dbReference>
<name>A0A1I0PA68_9FIRM</name>
<organism evidence="5 6">
    <name type="scientific">[Clostridium] fimetarium</name>
    <dbReference type="NCBI Taxonomy" id="99656"/>
    <lineage>
        <taxon>Bacteria</taxon>
        <taxon>Bacillati</taxon>
        <taxon>Bacillota</taxon>
        <taxon>Clostridia</taxon>
        <taxon>Lachnospirales</taxon>
        <taxon>Lachnospiraceae</taxon>
    </lineage>
</organism>
<dbReference type="InterPro" id="IPR037923">
    <property type="entry name" value="HTH-like"/>
</dbReference>
<evidence type="ECO:0000313" key="6">
    <source>
        <dbReference type="Proteomes" id="UP000199701"/>
    </source>
</evidence>
<evidence type="ECO:0000256" key="1">
    <source>
        <dbReference type="ARBA" id="ARBA00023015"/>
    </source>
</evidence>
<dbReference type="Pfam" id="PF02311">
    <property type="entry name" value="AraC_binding"/>
    <property type="match status" value="1"/>
</dbReference>
<dbReference type="GO" id="GO:0043565">
    <property type="term" value="F:sequence-specific DNA binding"/>
    <property type="evidence" value="ECO:0007669"/>
    <property type="project" value="InterPro"/>
</dbReference>
<dbReference type="STRING" id="99656.SAMN05421659_104239"/>
<dbReference type="SUPFAM" id="SSF51215">
    <property type="entry name" value="Regulatory protein AraC"/>
    <property type="match status" value="1"/>
</dbReference>
<dbReference type="InterPro" id="IPR014710">
    <property type="entry name" value="RmlC-like_jellyroll"/>
</dbReference>
<dbReference type="PROSITE" id="PS01124">
    <property type="entry name" value="HTH_ARAC_FAMILY_2"/>
    <property type="match status" value="1"/>
</dbReference>
<dbReference type="EMBL" id="FOJI01000004">
    <property type="protein sequence ID" value="SEW10468.1"/>
    <property type="molecule type" value="Genomic_DNA"/>
</dbReference>
<keyword evidence="2 5" id="KW-0238">DNA-binding</keyword>
<protein>
    <submittedName>
        <fullName evidence="5">AraC-type DNA-binding protein</fullName>
    </submittedName>
</protein>
<dbReference type="PANTHER" id="PTHR43280">
    <property type="entry name" value="ARAC-FAMILY TRANSCRIPTIONAL REGULATOR"/>
    <property type="match status" value="1"/>
</dbReference>
<accession>A0A1I0PA68</accession>
<keyword evidence="1" id="KW-0805">Transcription regulation</keyword>
<evidence type="ECO:0000259" key="4">
    <source>
        <dbReference type="PROSITE" id="PS01124"/>
    </source>
</evidence>
<dbReference type="RefSeq" id="WP_092452115.1">
    <property type="nucleotide sequence ID" value="NZ_FOJI01000004.1"/>
</dbReference>
<evidence type="ECO:0000313" key="5">
    <source>
        <dbReference type="EMBL" id="SEW10468.1"/>
    </source>
</evidence>
<dbReference type="GO" id="GO:0003700">
    <property type="term" value="F:DNA-binding transcription factor activity"/>
    <property type="evidence" value="ECO:0007669"/>
    <property type="project" value="InterPro"/>
</dbReference>
<keyword evidence="3" id="KW-0804">Transcription</keyword>
<dbReference type="Gene3D" id="2.60.120.10">
    <property type="entry name" value="Jelly Rolls"/>
    <property type="match status" value="1"/>
</dbReference>
<dbReference type="InterPro" id="IPR003313">
    <property type="entry name" value="AraC-bd"/>
</dbReference>
<reference evidence="5 6" key="1">
    <citation type="submission" date="2016-10" db="EMBL/GenBank/DDBJ databases">
        <authorList>
            <person name="de Groot N.N."/>
        </authorList>
    </citation>
    <scope>NUCLEOTIDE SEQUENCE [LARGE SCALE GENOMIC DNA]</scope>
    <source>
        <strain evidence="5 6">DSM 9179</strain>
    </source>
</reference>
<dbReference type="AlphaFoldDB" id="A0A1I0PA68"/>
<proteinExistence type="predicted"/>
<dbReference type="InterPro" id="IPR018060">
    <property type="entry name" value="HTH_AraC"/>
</dbReference>
<dbReference type="PROSITE" id="PS00041">
    <property type="entry name" value="HTH_ARAC_FAMILY_1"/>
    <property type="match status" value="1"/>
</dbReference>
<dbReference type="SMART" id="SM00342">
    <property type="entry name" value="HTH_ARAC"/>
    <property type="match status" value="1"/>
</dbReference>
<dbReference type="Pfam" id="PF12833">
    <property type="entry name" value="HTH_18"/>
    <property type="match status" value="1"/>
</dbReference>
<dbReference type="OrthoDB" id="9774814at2"/>
<keyword evidence="6" id="KW-1185">Reference proteome</keyword>
<dbReference type="Gene3D" id="1.10.10.60">
    <property type="entry name" value="Homeodomain-like"/>
    <property type="match status" value="2"/>
</dbReference>
<gene>
    <name evidence="5" type="ORF">SAMN05421659_104239</name>
</gene>